<comment type="similarity">
    <text evidence="1">Belongs to the FdhD family.</text>
</comment>
<dbReference type="PANTHER" id="PTHR30592">
    <property type="entry name" value="FORMATE DEHYDROGENASE"/>
    <property type="match status" value="1"/>
</dbReference>
<dbReference type="GO" id="GO:0005737">
    <property type="term" value="C:cytoplasm"/>
    <property type="evidence" value="ECO:0007669"/>
    <property type="project" value="UniProtKB-SubCell"/>
</dbReference>
<proteinExistence type="inferred from homology"/>
<evidence type="ECO:0000313" key="3">
    <source>
        <dbReference type="Proteomes" id="UP000632498"/>
    </source>
</evidence>
<keyword evidence="1" id="KW-0963">Cytoplasm</keyword>
<dbReference type="Pfam" id="PF02634">
    <property type="entry name" value="FdhD-NarQ"/>
    <property type="match status" value="1"/>
</dbReference>
<dbReference type="InterPro" id="IPR003786">
    <property type="entry name" value="FdhD"/>
</dbReference>
<dbReference type="SUPFAM" id="SSF53927">
    <property type="entry name" value="Cytidine deaminase-like"/>
    <property type="match status" value="1"/>
</dbReference>
<dbReference type="PIRSF" id="PIRSF015626">
    <property type="entry name" value="FdhD"/>
    <property type="match status" value="1"/>
</dbReference>
<evidence type="ECO:0000256" key="1">
    <source>
        <dbReference type="HAMAP-Rule" id="MF_00187"/>
    </source>
</evidence>
<evidence type="ECO:0000313" key="2">
    <source>
        <dbReference type="EMBL" id="GGF54999.1"/>
    </source>
</evidence>
<dbReference type="Gene3D" id="3.10.20.10">
    <property type="match status" value="1"/>
</dbReference>
<dbReference type="EMBL" id="BMHV01000003">
    <property type="protein sequence ID" value="GGF54999.1"/>
    <property type="molecule type" value="Genomic_DNA"/>
</dbReference>
<organism evidence="2 3">
    <name type="scientific">Terasakiella brassicae</name>
    <dbReference type="NCBI Taxonomy" id="1634917"/>
    <lineage>
        <taxon>Bacteria</taxon>
        <taxon>Pseudomonadati</taxon>
        <taxon>Pseudomonadota</taxon>
        <taxon>Alphaproteobacteria</taxon>
        <taxon>Rhodospirillales</taxon>
        <taxon>Terasakiellaceae</taxon>
        <taxon>Terasakiella</taxon>
    </lineage>
</organism>
<name>A0A917F994_9PROT</name>
<dbReference type="PANTHER" id="PTHR30592:SF4">
    <property type="entry name" value="SULFUR CARRIER PROTEIN FDHD"/>
    <property type="match status" value="1"/>
</dbReference>
<keyword evidence="3" id="KW-1185">Reference proteome</keyword>
<sequence>MNDPYLIKPDPENGLTTTKIKGVDAQGNAIDLFTVNERPLSVFLNNREIVTLMTVGDYPELLGLGYLVNQHMINDDDIIEMIEYDAEIETVVVRTERTTDYEEKLKRKILTSGCGQGTVFGDIMDNLDDVHLPQNANLKTSDIAALLATIKATPSLYQKAGSIHACVLCKNATPLIYMEDVGRHNALDKIAGYMYQHNMVGGDYVIYTTGRMTSEMVIKAVSMGIPILISRSGATHWALELAQKAGLSLISRAKGKRFIALCATERIIFDD</sequence>
<comment type="caution">
    <text evidence="2">The sequence shown here is derived from an EMBL/GenBank/DDBJ whole genome shotgun (WGS) entry which is preliminary data.</text>
</comment>
<reference evidence="2" key="2">
    <citation type="submission" date="2020-09" db="EMBL/GenBank/DDBJ databases">
        <authorList>
            <person name="Sun Q."/>
            <person name="Zhou Y."/>
        </authorList>
    </citation>
    <scope>NUCLEOTIDE SEQUENCE</scope>
    <source>
        <strain evidence="2">CGMCC 1.15254</strain>
    </source>
</reference>
<comment type="function">
    <text evidence="1">Required for formate dehydrogenase (FDH) activity. Acts as a sulfur carrier protein that transfers sulfur from IscS to the molybdenum cofactor prior to its insertion into FDH.</text>
</comment>
<dbReference type="GO" id="GO:0097163">
    <property type="term" value="F:sulfur carrier activity"/>
    <property type="evidence" value="ECO:0007669"/>
    <property type="project" value="UniProtKB-UniRule"/>
</dbReference>
<keyword evidence="1" id="KW-0501">Molybdenum cofactor biosynthesis</keyword>
<dbReference type="NCBIfam" id="TIGR00129">
    <property type="entry name" value="fdhD_narQ"/>
    <property type="match status" value="1"/>
</dbReference>
<comment type="caution">
    <text evidence="1">Lacks conserved residue(s) required for the propagation of feature annotation.</text>
</comment>
<dbReference type="RefSeq" id="WP_188661253.1">
    <property type="nucleotide sequence ID" value="NZ_BMHV01000003.1"/>
</dbReference>
<dbReference type="AlphaFoldDB" id="A0A917F994"/>
<dbReference type="InterPro" id="IPR016193">
    <property type="entry name" value="Cytidine_deaminase-like"/>
</dbReference>
<dbReference type="GO" id="GO:0006777">
    <property type="term" value="P:Mo-molybdopterin cofactor biosynthetic process"/>
    <property type="evidence" value="ECO:0007669"/>
    <property type="project" value="UniProtKB-UniRule"/>
</dbReference>
<feature type="active site" description="Cysteine persulfide intermediate" evidence="1">
    <location>
        <position position="114"/>
    </location>
</feature>
<accession>A0A917F994</accession>
<protein>
    <recommendedName>
        <fullName evidence="1">Sulfur carrier protein FdhD</fullName>
    </recommendedName>
</protein>
<reference evidence="2" key="1">
    <citation type="journal article" date="2014" name="Int. J. Syst. Evol. Microbiol.">
        <title>Complete genome sequence of Corynebacterium casei LMG S-19264T (=DSM 44701T), isolated from a smear-ripened cheese.</title>
        <authorList>
            <consortium name="US DOE Joint Genome Institute (JGI-PGF)"/>
            <person name="Walter F."/>
            <person name="Albersmeier A."/>
            <person name="Kalinowski J."/>
            <person name="Ruckert C."/>
        </authorList>
    </citation>
    <scope>NUCLEOTIDE SEQUENCE</scope>
    <source>
        <strain evidence="2">CGMCC 1.15254</strain>
    </source>
</reference>
<dbReference type="Proteomes" id="UP000632498">
    <property type="component" value="Unassembled WGS sequence"/>
</dbReference>
<dbReference type="GO" id="GO:0016783">
    <property type="term" value="F:sulfurtransferase activity"/>
    <property type="evidence" value="ECO:0007669"/>
    <property type="project" value="InterPro"/>
</dbReference>
<gene>
    <name evidence="1 2" type="primary">fdhD</name>
    <name evidence="2" type="ORF">GCM10011332_05470</name>
</gene>
<dbReference type="HAMAP" id="MF_00187">
    <property type="entry name" value="FdhD"/>
    <property type="match status" value="1"/>
</dbReference>
<comment type="subcellular location">
    <subcellularLocation>
        <location evidence="1">Cytoplasm</location>
    </subcellularLocation>
</comment>
<dbReference type="Gene3D" id="3.40.140.10">
    <property type="entry name" value="Cytidine Deaminase, domain 2"/>
    <property type="match status" value="1"/>
</dbReference>